<dbReference type="AlphaFoldDB" id="A0A9D4FWD3"/>
<dbReference type="EMBL" id="JAIWYP010000006">
    <property type="protein sequence ID" value="KAH3805576.1"/>
    <property type="molecule type" value="Genomic_DNA"/>
</dbReference>
<reference evidence="3" key="1">
    <citation type="journal article" date="2019" name="bioRxiv">
        <title>The Genome of the Zebra Mussel, Dreissena polymorpha: A Resource for Invasive Species Research.</title>
        <authorList>
            <person name="McCartney M.A."/>
            <person name="Auch B."/>
            <person name="Kono T."/>
            <person name="Mallez S."/>
            <person name="Zhang Y."/>
            <person name="Obille A."/>
            <person name="Becker A."/>
            <person name="Abrahante J.E."/>
            <person name="Garbe J."/>
            <person name="Badalamenti J.P."/>
            <person name="Herman A."/>
            <person name="Mangelson H."/>
            <person name="Liachko I."/>
            <person name="Sullivan S."/>
            <person name="Sone E.D."/>
            <person name="Koren S."/>
            <person name="Silverstein K.A.T."/>
            <person name="Beckman K.B."/>
            <person name="Gohl D.M."/>
        </authorList>
    </citation>
    <scope>NUCLEOTIDE SEQUENCE</scope>
    <source>
        <strain evidence="3">Duluth1</strain>
        <tissue evidence="3">Whole animal</tissue>
    </source>
</reference>
<organism evidence="3 4">
    <name type="scientific">Dreissena polymorpha</name>
    <name type="common">Zebra mussel</name>
    <name type="synonym">Mytilus polymorpha</name>
    <dbReference type="NCBI Taxonomy" id="45954"/>
    <lineage>
        <taxon>Eukaryota</taxon>
        <taxon>Metazoa</taxon>
        <taxon>Spiralia</taxon>
        <taxon>Lophotrochozoa</taxon>
        <taxon>Mollusca</taxon>
        <taxon>Bivalvia</taxon>
        <taxon>Autobranchia</taxon>
        <taxon>Heteroconchia</taxon>
        <taxon>Euheterodonta</taxon>
        <taxon>Imparidentia</taxon>
        <taxon>Neoheterodontei</taxon>
        <taxon>Myida</taxon>
        <taxon>Dreissenoidea</taxon>
        <taxon>Dreissenidae</taxon>
        <taxon>Dreissena</taxon>
    </lineage>
</organism>
<evidence type="ECO:0000313" key="4">
    <source>
        <dbReference type="Proteomes" id="UP000828390"/>
    </source>
</evidence>
<dbReference type="Proteomes" id="UP000828390">
    <property type="component" value="Unassembled WGS sequence"/>
</dbReference>
<evidence type="ECO:0000256" key="1">
    <source>
        <dbReference type="SAM" id="MobiDB-lite"/>
    </source>
</evidence>
<evidence type="ECO:0000313" key="2">
    <source>
        <dbReference type="EMBL" id="KAH3748461.1"/>
    </source>
</evidence>
<feature type="region of interest" description="Disordered" evidence="1">
    <location>
        <begin position="1"/>
        <end position="37"/>
    </location>
</feature>
<sequence length="81" mass="9140">MALDTKVPDGQPDSRTDGKRQNNIPPPETPLAGDKNSHINYGNLVIIVSDIRDIIVTLSCRAKIVEFDFRIKRVNYVKTFN</sequence>
<reference evidence="3" key="2">
    <citation type="submission" date="2020-11" db="EMBL/GenBank/DDBJ databases">
        <authorList>
            <person name="McCartney M.A."/>
            <person name="Auch B."/>
            <person name="Kono T."/>
            <person name="Mallez S."/>
            <person name="Becker A."/>
            <person name="Gohl D.M."/>
            <person name="Silverstein K.A.T."/>
            <person name="Koren S."/>
            <person name="Bechman K.B."/>
            <person name="Herman A."/>
            <person name="Abrahante J.E."/>
            <person name="Garbe J."/>
        </authorList>
    </citation>
    <scope>NUCLEOTIDE SEQUENCE</scope>
    <source>
        <strain evidence="3">Duluth1</strain>
        <tissue evidence="3">Whole animal</tissue>
    </source>
</reference>
<dbReference type="EMBL" id="JAIWYP010000010">
    <property type="protein sequence ID" value="KAH3748461.1"/>
    <property type="molecule type" value="Genomic_DNA"/>
</dbReference>
<keyword evidence="4" id="KW-1185">Reference proteome</keyword>
<comment type="caution">
    <text evidence="3">The sequence shown here is derived from an EMBL/GenBank/DDBJ whole genome shotgun (WGS) entry which is preliminary data.</text>
</comment>
<name>A0A9D4FWD3_DREPO</name>
<accession>A0A9D4FWD3</accession>
<gene>
    <name evidence="3" type="ORF">DPMN_133880</name>
    <name evidence="2" type="ORF">DPMN_182907</name>
</gene>
<evidence type="ECO:0000313" key="3">
    <source>
        <dbReference type="EMBL" id="KAH3805576.1"/>
    </source>
</evidence>
<protein>
    <submittedName>
        <fullName evidence="3">Uncharacterized protein</fullName>
    </submittedName>
</protein>
<proteinExistence type="predicted"/>